<dbReference type="GO" id="GO:0046872">
    <property type="term" value="F:metal ion binding"/>
    <property type="evidence" value="ECO:0007669"/>
    <property type="project" value="InterPro"/>
</dbReference>
<evidence type="ECO:0000259" key="1">
    <source>
        <dbReference type="Pfam" id="PF11716"/>
    </source>
</evidence>
<dbReference type="AlphaFoldDB" id="A0AAU8IRL8"/>
<organism evidence="2">
    <name type="scientific">Streptomyces tabacisoli</name>
    <dbReference type="NCBI Taxonomy" id="3156398"/>
    <lineage>
        <taxon>Bacteria</taxon>
        <taxon>Bacillati</taxon>
        <taxon>Actinomycetota</taxon>
        <taxon>Actinomycetes</taxon>
        <taxon>Kitasatosporales</taxon>
        <taxon>Streptomycetaceae</taxon>
        <taxon>Streptomyces</taxon>
    </lineage>
</organism>
<name>A0AAU8IRL8_9ACTN</name>
<dbReference type="PANTHER" id="PTHR40758:SF1">
    <property type="entry name" value="CONSERVED PROTEIN"/>
    <property type="match status" value="1"/>
</dbReference>
<dbReference type="KEGG" id="stac:ABII15_14940"/>
<dbReference type="RefSeq" id="WP_353942818.1">
    <property type="nucleotide sequence ID" value="NZ_CP159534.1"/>
</dbReference>
<proteinExistence type="predicted"/>
<dbReference type="InterPro" id="IPR034660">
    <property type="entry name" value="DinB/YfiT-like"/>
</dbReference>
<gene>
    <name evidence="2" type="ORF">ABII15_14940</name>
</gene>
<dbReference type="InterPro" id="IPR024344">
    <property type="entry name" value="MDMPI_metal-binding"/>
</dbReference>
<dbReference type="InterPro" id="IPR017517">
    <property type="entry name" value="Maleyloyr_isom"/>
</dbReference>
<dbReference type="Gene3D" id="1.20.120.450">
    <property type="entry name" value="dinb family like domain"/>
    <property type="match status" value="1"/>
</dbReference>
<reference evidence="2" key="1">
    <citation type="submission" date="2024-06" db="EMBL/GenBank/DDBJ databases">
        <title>Streptomyces sp. strain HUAS MG91 genome sequences.</title>
        <authorList>
            <person name="Mo P."/>
        </authorList>
    </citation>
    <scope>NUCLEOTIDE SEQUENCE</scope>
    <source>
        <strain evidence="2">HUAS MG91</strain>
    </source>
</reference>
<sequence>MAAFERCVEGWEGRDVPLVPGCPGWSVADLVLHLGTVHRQVVHIAGARSSEPPVGLGDPALIRLPEHRWGWPEAGRGPLLGRMPRGLLDWFRDGADQLEKVFTARDPGEPAWSWAVGMPRTGGFGGRTVGFWLRLQAIEAAVHRWDAESAVGEAAPVETWLAADAVSHVFEVLAPARQAWGQTPPGRGERLRFTQLDGFRSWIVQVDADDVLLNQGSGCCVVELAGPVSDLMLHLWQRIPRTELRVRGEEELLDRYLPSPAPWAASGADGCCPAPGGWDSSGLG</sequence>
<protein>
    <submittedName>
        <fullName evidence="2">Maleylpyruvate isomerase family mycothiol-dependent enzyme</fullName>
    </submittedName>
</protein>
<dbReference type="GO" id="GO:0016853">
    <property type="term" value="F:isomerase activity"/>
    <property type="evidence" value="ECO:0007669"/>
    <property type="project" value="UniProtKB-KW"/>
</dbReference>
<feature type="domain" description="Mycothiol-dependent maleylpyruvate isomerase metal-binding" evidence="1">
    <location>
        <begin position="19"/>
        <end position="147"/>
    </location>
</feature>
<evidence type="ECO:0000313" key="2">
    <source>
        <dbReference type="EMBL" id="XCJ71191.1"/>
    </source>
</evidence>
<dbReference type="NCBIfam" id="TIGR03083">
    <property type="entry name" value="maleylpyruvate isomerase family mycothiol-dependent enzyme"/>
    <property type="match status" value="1"/>
</dbReference>
<dbReference type="Pfam" id="PF11716">
    <property type="entry name" value="MDMPI_N"/>
    <property type="match status" value="1"/>
</dbReference>
<dbReference type="GO" id="GO:0005886">
    <property type="term" value="C:plasma membrane"/>
    <property type="evidence" value="ECO:0007669"/>
    <property type="project" value="TreeGrafter"/>
</dbReference>
<accession>A0AAU8IRL8</accession>
<dbReference type="PANTHER" id="PTHR40758">
    <property type="entry name" value="CONSERVED PROTEIN"/>
    <property type="match status" value="1"/>
</dbReference>
<dbReference type="EMBL" id="CP159534">
    <property type="protein sequence ID" value="XCJ71191.1"/>
    <property type="molecule type" value="Genomic_DNA"/>
</dbReference>
<dbReference type="SUPFAM" id="SSF109854">
    <property type="entry name" value="DinB/YfiT-like putative metalloenzymes"/>
    <property type="match status" value="1"/>
</dbReference>
<keyword evidence="2" id="KW-0413">Isomerase</keyword>